<dbReference type="NCBIfam" id="TIGR00557">
    <property type="entry name" value="pdxA"/>
    <property type="match status" value="1"/>
</dbReference>
<organism evidence="9 10">
    <name type="scientific">Rubrobacter xylanophilus</name>
    <dbReference type="NCBI Taxonomy" id="49319"/>
    <lineage>
        <taxon>Bacteria</taxon>
        <taxon>Bacillati</taxon>
        <taxon>Actinomycetota</taxon>
        <taxon>Rubrobacteria</taxon>
        <taxon>Rubrobacterales</taxon>
        <taxon>Rubrobacteraceae</taxon>
        <taxon>Rubrobacter</taxon>
    </lineage>
</organism>
<gene>
    <name evidence="8 9" type="primary">pdxA</name>
    <name evidence="9" type="ORF">RxyAA322_25460</name>
</gene>
<keyword evidence="10" id="KW-1185">Reference proteome</keyword>
<evidence type="ECO:0000313" key="9">
    <source>
        <dbReference type="EMBL" id="BBL80692.1"/>
    </source>
</evidence>
<comment type="catalytic activity">
    <reaction evidence="8">
        <text>4-(phosphooxy)-L-threonine + NAD(+) = 3-amino-2-oxopropyl phosphate + CO2 + NADH</text>
        <dbReference type="Rhea" id="RHEA:32275"/>
        <dbReference type="ChEBI" id="CHEBI:16526"/>
        <dbReference type="ChEBI" id="CHEBI:57279"/>
        <dbReference type="ChEBI" id="CHEBI:57540"/>
        <dbReference type="ChEBI" id="CHEBI:57945"/>
        <dbReference type="ChEBI" id="CHEBI:58452"/>
        <dbReference type="EC" id="1.1.1.262"/>
    </reaction>
</comment>
<feature type="binding site" evidence="8">
    <location>
        <position position="271"/>
    </location>
    <ligand>
        <name>a divalent metal cation</name>
        <dbReference type="ChEBI" id="CHEBI:60240"/>
        <note>ligand shared between dimeric partners</note>
    </ligand>
</feature>
<dbReference type="RefSeq" id="WP_197735480.1">
    <property type="nucleotide sequence ID" value="NZ_AP019791.1"/>
</dbReference>
<evidence type="ECO:0000256" key="2">
    <source>
        <dbReference type="ARBA" id="ARBA00022490"/>
    </source>
</evidence>
<dbReference type="PANTHER" id="PTHR30004:SF6">
    <property type="entry name" value="D-THREONATE 4-PHOSPHATE DEHYDROGENASE"/>
    <property type="match status" value="1"/>
</dbReference>
<feature type="binding site" evidence="8">
    <location>
        <position position="138"/>
    </location>
    <ligand>
        <name>substrate</name>
    </ligand>
</feature>
<dbReference type="GO" id="GO:0042823">
    <property type="term" value="P:pyridoxal phosphate biosynthetic process"/>
    <property type="evidence" value="ECO:0007669"/>
    <property type="project" value="UniProtKB-UniRule"/>
</dbReference>
<evidence type="ECO:0000256" key="4">
    <source>
        <dbReference type="ARBA" id="ARBA00022857"/>
    </source>
</evidence>
<evidence type="ECO:0000256" key="8">
    <source>
        <dbReference type="HAMAP-Rule" id="MF_00536"/>
    </source>
</evidence>
<protein>
    <recommendedName>
        <fullName evidence="8">4-hydroxythreonine-4-phosphate dehydrogenase</fullName>
        <ecNumber evidence="8">1.1.1.262</ecNumber>
    </recommendedName>
    <alternativeName>
        <fullName evidence="8">4-(phosphohydroxy)-L-threonine dehydrogenase</fullName>
    </alternativeName>
</protein>
<dbReference type="PANTHER" id="PTHR30004">
    <property type="entry name" value="4-HYDROXYTHREONINE-4-PHOSPHATE DEHYDROGENASE"/>
    <property type="match status" value="1"/>
</dbReference>
<dbReference type="GO" id="GO:0051287">
    <property type="term" value="F:NAD binding"/>
    <property type="evidence" value="ECO:0007669"/>
    <property type="project" value="InterPro"/>
</dbReference>
<sequence length="336" mass="36026">MSAPLVALTMGDPAGIGPEIVARAFAEEGFCRENRVVVVGDRAILERAVRLLGLPLRVNAVSDPGEACFEPGTVDVLTETELPEDLPFGELDARAGDAAFRYVRRAVELALEGRVAAVATAPLNKEALHLAGHRYPGHTEILADLTGTRDYAMMLVAEAAPSALRVIHVSTHVSLREAIERVEPERELTVIRLAQGAMRRIGIERPRVAVAGLNPHAGENGLFGTEDAEKIRPAVERARKEGIEASGPWPPDTVFLRARQGEFDIVVVQYHDQGHIPVKLLGFEGGVNVTVGLPFFRTSVDHGTAFDIAGTGKADHSSLLAALALARELAGSEERS</sequence>
<comment type="subcellular location">
    <subcellularLocation>
        <location evidence="8">Cytoplasm</location>
    </subcellularLocation>
</comment>
<accession>A0A510HL55</accession>
<keyword evidence="7 8" id="KW-0664">Pyridoxine biosynthesis</keyword>
<comment type="similarity">
    <text evidence="1">Belongs to the PdxA family. PdxA2 subfamily.</text>
</comment>
<dbReference type="InterPro" id="IPR005255">
    <property type="entry name" value="PdxA_fam"/>
</dbReference>
<evidence type="ECO:0000256" key="6">
    <source>
        <dbReference type="ARBA" id="ARBA00023027"/>
    </source>
</evidence>
<feature type="binding site" evidence="8">
    <location>
        <position position="279"/>
    </location>
    <ligand>
        <name>substrate</name>
    </ligand>
</feature>
<keyword evidence="4 8" id="KW-0521">NADP</keyword>
<dbReference type="GO" id="GO:0008615">
    <property type="term" value="P:pyridoxine biosynthetic process"/>
    <property type="evidence" value="ECO:0007669"/>
    <property type="project" value="UniProtKB-UniRule"/>
</dbReference>
<dbReference type="GO" id="GO:0050570">
    <property type="term" value="F:4-hydroxythreonine-4-phosphate dehydrogenase activity"/>
    <property type="evidence" value="ECO:0007669"/>
    <property type="project" value="UniProtKB-UniRule"/>
</dbReference>
<keyword evidence="3 8" id="KW-0479">Metal-binding</keyword>
<dbReference type="Gene3D" id="3.40.718.10">
    <property type="entry name" value="Isopropylmalate Dehydrogenase"/>
    <property type="match status" value="1"/>
</dbReference>
<reference evidence="9" key="1">
    <citation type="journal article" date="2019" name="Microbiol. Resour. Announc.">
        <title>Complete Genome Sequence of Rubrobacter xylanophilus Strain AA3-22, Isolated from Arima Onsen in Japan.</title>
        <authorList>
            <person name="Tomariguchi N."/>
            <person name="Miyazaki K."/>
        </authorList>
    </citation>
    <scope>NUCLEOTIDE SEQUENCE [LARGE SCALE GENOMIC DNA]</scope>
    <source>
        <strain evidence="9">AA3-22</strain>
    </source>
</reference>
<comment type="subunit">
    <text evidence="8">Homodimer.</text>
</comment>
<evidence type="ECO:0000313" key="10">
    <source>
        <dbReference type="Proteomes" id="UP000318065"/>
    </source>
</evidence>
<feature type="binding site" evidence="8">
    <location>
        <position position="288"/>
    </location>
    <ligand>
        <name>substrate</name>
    </ligand>
</feature>
<dbReference type="EMBL" id="AP019791">
    <property type="protein sequence ID" value="BBL80692.1"/>
    <property type="molecule type" value="Genomic_DNA"/>
</dbReference>
<dbReference type="InterPro" id="IPR037510">
    <property type="entry name" value="PdxA"/>
</dbReference>
<feature type="binding site" evidence="8">
    <location>
        <position position="216"/>
    </location>
    <ligand>
        <name>a divalent metal cation</name>
        <dbReference type="ChEBI" id="CHEBI:60240"/>
        <note>ligand shared between dimeric partners</note>
    </ligand>
</feature>
<evidence type="ECO:0000256" key="7">
    <source>
        <dbReference type="ARBA" id="ARBA00023096"/>
    </source>
</evidence>
<feature type="binding site" evidence="8">
    <location>
        <position position="297"/>
    </location>
    <ligand>
        <name>substrate</name>
    </ligand>
</feature>
<feature type="binding site" evidence="8">
    <location>
        <position position="139"/>
    </location>
    <ligand>
        <name>substrate</name>
    </ligand>
</feature>
<comment type="function">
    <text evidence="8">Catalyzes the NAD(P)-dependent oxidation of 4-(phosphooxy)-L-threonine (HTP) into 2-amino-3-oxo-4-(phosphooxy)butyric acid which spontaneously decarboxylates to form 3-amino-2-oxopropyl phosphate (AHAP).</text>
</comment>
<dbReference type="Proteomes" id="UP000318065">
    <property type="component" value="Chromosome"/>
</dbReference>
<proteinExistence type="inferred from homology"/>
<keyword evidence="5 8" id="KW-0560">Oxidoreductase</keyword>
<comment type="pathway">
    <text evidence="8">Cofactor biosynthesis; pyridoxine 5'-phosphate biosynthesis; pyridoxine 5'-phosphate from D-erythrose 4-phosphate: step 4/5.</text>
</comment>
<comment type="miscellaneous">
    <text evidence="8">The active site is located at the dimer interface.</text>
</comment>
<dbReference type="Pfam" id="PF04166">
    <property type="entry name" value="PdxA"/>
    <property type="match status" value="1"/>
</dbReference>
<dbReference type="SUPFAM" id="SSF53659">
    <property type="entry name" value="Isocitrate/Isopropylmalate dehydrogenase-like"/>
    <property type="match status" value="1"/>
</dbReference>
<keyword evidence="2 8" id="KW-0963">Cytoplasm</keyword>
<evidence type="ECO:0000256" key="3">
    <source>
        <dbReference type="ARBA" id="ARBA00022723"/>
    </source>
</evidence>
<name>A0A510HL55_9ACTN</name>
<dbReference type="AlphaFoldDB" id="A0A510HL55"/>
<evidence type="ECO:0000256" key="1">
    <source>
        <dbReference type="ARBA" id="ARBA00009464"/>
    </source>
</evidence>
<feature type="binding site" evidence="8">
    <location>
        <position position="172"/>
    </location>
    <ligand>
        <name>a divalent metal cation</name>
        <dbReference type="ChEBI" id="CHEBI:60240"/>
        <note>ligand shared between dimeric partners</note>
    </ligand>
</feature>
<dbReference type="GO" id="GO:0046872">
    <property type="term" value="F:metal ion binding"/>
    <property type="evidence" value="ECO:0007669"/>
    <property type="project" value="UniProtKB-UniRule"/>
</dbReference>
<evidence type="ECO:0000256" key="5">
    <source>
        <dbReference type="ARBA" id="ARBA00023002"/>
    </source>
</evidence>
<dbReference type="HAMAP" id="MF_00536">
    <property type="entry name" value="PdxA"/>
    <property type="match status" value="1"/>
</dbReference>
<comment type="cofactor">
    <cofactor evidence="8">
        <name>a divalent metal cation</name>
        <dbReference type="ChEBI" id="CHEBI:60240"/>
    </cofactor>
    <text evidence="8">Binds 1 divalent metal cation per subunit.</text>
</comment>
<keyword evidence="6 8" id="KW-0520">NAD</keyword>
<dbReference type="EC" id="1.1.1.262" evidence="8"/>
<dbReference type="UniPathway" id="UPA00244">
    <property type="reaction ID" value="UER00312"/>
</dbReference>
<dbReference type="GO" id="GO:0005737">
    <property type="term" value="C:cytoplasm"/>
    <property type="evidence" value="ECO:0007669"/>
    <property type="project" value="UniProtKB-SubCell"/>
</dbReference>